<dbReference type="PANTHER" id="PTHR46796:SF6">
    <property type="entry name" value="ARAC SUBFAMILY"/>
    <property type="match status" value="1"/>
</dbReference>
<evidence type="ECO:0000313" key="5">
    <source>
        <dbReference type="EMBL" id="MBE9031362.1"/>
    </source>
</evidence>
<protein>
    <submittedName>
        <fullName evidence="5">Helix-turn-helix transcriptional regulator</fullName>
    </submittedName>
</protein>
<keyword evidence="3" id="KW-0804">Transcription</keyword>
<dbReference type="Gene3D" id="1.10.10.60">
    <property type="entry name" value="Homeodomain-like"/>
    <property type="match status" value="2"/>
</dbReference>
<feature type="domain" description="HTH araC/xylS-type" evidence="4">
    <location>
        <begin position="126"/>
        <end position="224"/>
    </location>
</feature>
<keyword evidence="2" id="KW-0238">DNA-binding</keyword>
<dbReference type="AlphaFoldDB" id="A0A928VPH0"/>
<evidence type="ECO:0000256" key="2">
    <source>
        <dbReference type="ARBA" id="ARBA00023125"/>
    </source>
</evidence>
<sequence length="224" mass="25348">MDGKFKHYTHGNGRIDVIPAFLDHWTNWNRKVEFSVIAISPTLINQTTQELMQREIELIPQFAIDDPVIQQLAHALKLEIQTGCLSGRLYGESLGTALAARLVQNYAVSKPSLKFKSSGLSRSQLERVIDYMKANLTQDLSILDLATLIKMSESHFSRSFKQSVGISPYQYLMQQRVERAKQLLEQKSTAISTIALDCGFANQTHLTKVFRQMTGVTPKAYQKQ</sequence>
<dbReference type="InterPro" id="IPR050204">
    <property type="entry name" value="AraC_XylS_family_regulators"/>
</dbReference>
<dbReference type="InterPro" id="IPR018060">
    <property type="entry name" value="HTH_AraC"/>
</dbReference>
<dbReference type="PROSITE" id="PS00041">
    <property type="entry name" value="HTH_ARAC_FAMILY_1"/>
    <property type="match status" value="1"/>
</dbReference>
<keyword evidence="1" id="KW-0805">Transcription regulation</keyword>
<evidence type="ECO:0000259" key="4">
    <source>
        <dbReference type="PROSITE" id="PS01124"/>
    </source>
</evidence>
<reference evidence="5" key="1">
    <citation type="submission" date="2020-10" db="EMBL/GenBank/DDBJ databases">
        <authorList>
            <person name="Castelo-Branco R."/>
            <person name="Eusebio N."/>
            <person name="Adriana R."/>
            <person name="Vieira A."/>
            <person name="Brugerolle De Fraissinette N."/>
            <person name="Rezende De Castro R."/>
            <person name="Schneider M.P."/>
            <person name="Vasconcelos V."/>
            <person name="Leao P.N."/>
        </authorList>
    </citation>
    <scope>NUCLEOTIDE SEQUENCE</scope>
    <source>
        <strain evidence="5">LEGE 11480</strain>
    </source>
</reference>
<dbReference type="Proteomes" id="UP000625316">
    <property type="component" value="Unassembled WGS sequence"/>
</dbReference>
<evidence type="ECO:0000256" key="3">
    <source>
        <dbReference type="ARBA" id="ARBA00023163"/>
    </source>
</evidence>
<name>A0A928VPH0_9CYAN</name>
<keyword evidence="6" id="KW-1185">Reference proteome</keyword>
<evidence type="ECO:0000313" key="6">
    <source>
        <dbReference type="Proteomes" id="UP000625316"/>
    </source>
</evidence>
<dbReference type="SUPFAM" id="SSF46689">
    <property type="entry name" value="Homeodomain-like"/>
    <property type="match status" value="2"/>
</dbReference>
<dbReference type="InterPro" id="IPR009057">
    <property type="entry name" value="Homeodomain-like_sf"/>
</dbReference>
<dbReference type="PROSITE" id="PS01124">
    <property type="entry name" value="HTH_ARAC_FAMILY_2"/>
    <property type="match status" value="1"/>
</dbReference>
<dbReference type="GO" id="GO:0003700">
    <property type="term" value="F:DNA-binding transcription factor activity"/>
    <property type="evidence" value="ECO:0007669"/>
    <property type="project" value="InterPro"/>
</dbReference>
<proteinExistence type="predicted"/>
<dbReference type="Pfam" id="PF12833">
    <property type="entry name" value="HTH_18"/>
    <property type="match status" value="1"/>
</dbReference>
<dbReference type="PANTHER" id="PTHR46796">
    <property type="entry name" value="HTH-TYPE TRANSCRIPTIONAL ACTIVATOR RHAS-RELATED"/>
    <property type="match status" value="1"/>
</dbReference>
<organism evidence="5 6">
    <name type="scientific">Romeriopsis navalis LEGE 11480</name>
    <dbReference type="NCBI Taxonomy" id="2777977"/>
    <lineage>
        <taxon>Bacteria</taxon>
        <taxon>Bacillati</taxon>
        <taxon>Cyanobacteriota</taxon>
        <taxon>Cyanophyceae</taxon>
        <taxon>Leptolyngbyales</taxon>
        <taxon>Leptolyngbyaceae</taxon>
        <taxon>Romeriopsis</taxon>
        <taxon>Romeriopsis navalis</taxon>
    </lineage>
</organism>
<dbReference type="SMART" id="SM00342">
    <property type="entry name" value="HTH_ARAC"/>
    <property type="match status" value="1"/>
</dbReference>
<comment type="caution">
    <text evidence="5">The sequence shown here is derived from an EMBL/GenBank/DDBJ whole genome shotgun (WGS) entry which is preliminary data.</text>
</comment>
<dbReference type="InterPro" id="IPR018062">
    <property type="entry name" value="HTH_AraC-typ_CS"/>
</dbReference>
<gene>
    <name evidence="5" type="ORF">IQ266_16635</name>
</gene>
<dbReference type="GO" id="GO:0043565">
    <property type="term" value="F:sequence-specific DNA binding"/>
    <property type="evidence" value="ECO:0007669"/>
    <property type="project" value="InterPro"/>
</dbReference>
<accession>A0A928VPH0</accession>
<dbReference type="EMBL" id="JADEXQ010000061">
    <property type="protein sequence ID" value="MBE9031362.1"/>
    <property type="molecule type" value="Genomic_DNA"/>
</dbReference>
<evidence type="ECO:0000256" key="1">
    <source>
        <dbReference type="ARBA" id="ARBA00023015"/>
    </source>
</evidence>